<dbReference type="RefSeq" id="WP_377579504.1">
    <property type="nucleotide sequence ID" value="NZ_JBHTMP010000149.1"/>
</dbReference>
<reference evidence="3" key="1">
    <citation type="journal article" date="2019" name="Int. J. Syst. Evol. Microbiol.">
        <title>The Global Catalogue of Microorganisms (GCM) 10K type strain sequencing project: providing services to taxonomists for standard genome sequencing and annotation.</title>
        <authorList>
            <consortium name="The Broad Institute Genomics Platform"/>
            <consortium name="The Broad Institute Genome Sequencing Center for Infectious Disease"/>
            <person name="Wu L."/>
            <person name="Ma J."/>
        </authorList>
    </citation>
    <scope>NUCLEOTIDE SEQUENCE [LARGE SCALE GENOMIC DNA]</scope>
    <source>
        <strain evidence="3">JCM 31037</strain>
    </source>
</reference>
<feature type="non-terminal residue" evidence="2">
    <location>
        <position position="1"/>
    </location>
</feature>
<evidence type="ECO:0000256" key="1">
    <source>
        <dbReference type="SAM" id="MobiDB-lite"/>
    </source>
</evidence>
<gene>
    <name evidence="2" type="ORF">ACFQ4H_34710</name>
</gene>
<dbReference type="SUPFAM" id="SSF53474">
    <property type="entry name" value="alpha/beta-Hydrolases"/>
    <property type="match status" value="1"/>
</dbReference>
<accession>A0ABW3YTU2</accession>
<feature type="region of interest" description="Disordered" evidence="1">
    <location>
        <begin position="34"/>
        <end position="54"/>
    </location>
</feature>
<dbReference type="Proteomes" id="UP001597260">
    <property type="component" value="Unassembled WGS sequence"/>
</dbReference>
<comment type="caution">
    <text evidence="2">The sequence shown here is derived from an EMBL/GenBank/DDBJ whole genome shotgun (WGS) entry which is preliminary data.</text>
</comment>
<dbReference type="EMBL" id="JBHTMP010000149">
    <property type="protein sequence ID" value="MFD1326243.1"/>
    <property type="molecule type" value="Genomic_DNA"/>
</dbReference>
<name>A0ABW3YTU2_9ACTN</name>
<evidence type="ECO:0000313" key="3">
    <source>
        <dbReference type="Proteomes" id="UP001597260"/>
    </source>
</evidence>
<evidence type="ECO:0000313" key="2">
    <source>
        <dbReference type="EMBL" id="MFD1326243.1"/>
    </source>
</evidence>
<dbReference type="Gene3D" id="3.40.50.1820">
    <property type="entry name" value="alpha/beta hydrolase"/>
    <property type="match status" value="1"/>
</dbReference>
<protein>
    <submittedName>
        <fullName evidence="2">Uncharacterized protein</fullName>
    </submittedName>
</protein>
<keyword evidence="3" id="KW-1185">Reference proteome</keyword>
<feature type="non-terminal residue" evidence="2">
    <location>
        <position position="637"/>
    </location>
</feature>
<organism evidence="2 3">
    <name type="scientific">Micromonospora sonneratiae</name>
    <dbReference type="NCBI Taxonomy" id="1184706"/>
    <lineage>
        <taxon>Bacteria</taxon>
        <taxon>Bacillati</taxon>
        <taxon>Actinomycetota</taxon>
        <taxon>Actinomycetes</taxon>
        <taxon>Micromonosporales</taxon>
        <taxon>Micromonosporaceae</taxon>
        <taxon>Micromonospora</taxon>
    </lineage>
</organism>
<feature type="region of interest" description="Disordered" evidence="1">
    <location>
        <begin position="96"/>
        <end position="128"/>
    </location>
</feature>
<dbReference type="InterPro" id="IPR029058">
    <property type="entry name" value="AB_hydrolase_fold"/>
</dbReference>
<proteinExistence type="predicted"/>
<sequence>AALARDTADGTAPAGPHLRHLLELTQALLTDRLPALPGQPVPGPDLPVDGSGTPDVPWRVPIHRSGEDTVELLTWLEPAGPPGTWALDPLLDRYLTVTDGGPGEEPEPAQVGADEGAGPDPSRSPLTGADVLAAGRFAGAYRPDLAELLSIVEPAPAALAVDALADLLAEGDGLVSVDSSAAAGVRLGDLVDAAHHELPADPATVTQLHRAIGEYAVPAGDDWAVLLLAPPLAGSRPWEPLLGGVPAGDVYRVDLRVPGTSPDRVDLGALSAARWYVVDLGDDGTLPAATALAALRRIHDAVRAVRPGTRTILVGHSYLGQVARQLAAAVPTQVLGLVTIGTPADNSVLPVDAPVVAEGVRLARLITPEGTADGPATDAALGLLARLLDGHTVTDRQAATALPLPSAAFARWTPPTTPLAVPALAIHGRLRTDLRELLANALTWRTSAAVDALDLPTAAAGALRVGLDLGPAQPGDPRVDADIRLDLGRVALAPDTEAEPGTLQVRLQVSRPDGWLLGGPGDGRPLDARVRAMTVRTTVTATGTSVSVLLHDVAVRGDSAAVVDLTDPRTPPLLDALLRELDRTAKAGGRLARLLDELAALGIVRRAGSSQPAAVLADDIAGLTGDPAAFLAARLPG</sequence>